<keyword evidence="5" id="KW-0067">ATP-binding</keyword>
<dbReference type="PANTHER" id="PTHR20861:SF1">
    <property type="entry name" value="HOMOSERINE KINASE"/>
    <property type="match status" value="1"/>
</dbReference>
<keyword evidence="1" id="KW-0028">Amino-acid biosynthesis</keyword>
<keyword evidence="2" id="KW-0808">Transferase</keyword>
<dbReference type="Gene3D" id="3.30.230.10">
    <property type="match status" value="1"/>
</dbReference>
<evidence type="ECO:0000256" key="2">
    <source>
        <dbReference type="ARBA" id="ARBA00022679"/>
    </source>
</evidence>
<gene>
    <name evidence="6" type="ORF">GCM10025872_08770</name>
</gene>
<evidence type="ECO:0000256" key="4">
    <source>
        <dbReference type="ARBA" id="ARBA00022777"/>
    </source>
</evidence>
<protein>
    <recommendedName>
        <fullName evidence="8">Homoserine kinase</fullName>
    </recommendedName>
</protein>
<keyword evidence="4" id="KW-0418">Kinase</keyword>
<evidence type="ECO:0000256" key="3">
    <source>
        <dbReference type="ARBA" id="ARBA00022741"/>
    </source>
</evidence>
<organism evidence="6 7">
    <name type="scientific">Barrientosiimonas endolithica</name>
    <dbReference type="NCBI Taxonomy" id="1535208"/>
    <lineage>
        <taxon>Bacteria</taxon>
        <taxon>Bacillati</taxon>
        <taxon>Actinomycetota</taxon>
        <taxon>Actinomycetes</taxon>
        <taxon>Micrococcales</taxon>
        <taxon>Dermacoccaceae</taxon>
        <taxon>Barrientosiimonas</taxon>
    </lineage>
</organism>
<evidence type="ECO:0000256" key="5">
    <source>
        <dbReference type="ARBA" id="ARBA00022840"/>
    </source>
</evidence>
<dbReference type="InterPro" id="IPR014721">
    <property type="entry name" value="Ribsml_uS5_D2-typ_fold_subgr"/>
</dbReference>
<accession>A0ABM8H8J9</accession>
<evidence type="ECO:0000313" key="7">
    <source>
        <dbReference type="Proteomes" id="UP001321421"/>
    </source>
</evidence>
<keyword evidence="7" id="KW-1185">Reference proteome</keyword>
<evidence type="ECO:0008006" key="8">
    <source>
        <dbReference type="Google" id="ProtNLM"/>
    </source>
</evidence>
<dbReference type="EMBL" id="AP027735">
    <property type="protein sequence ID" value="BDZ57220.1"/>
    <property type="molecule type" value="Genomic_DNA"/>
</dbReference>
<name>A0ABM8H8J9_9MICO</name>
<evidence type="ECO:0000256" key="1">
    <source>
        <dbReference type="ARBA" id="ARBA00022605"/>
    </source>
</evidence>
<dbReference type="RefSeq" id="WP_289232409.1">
    <property type="nucleotide sequence ID" value="NZ_AP027735.1"/>
</dbReference>
<sequence>MSGELRPVPTGQRVALQVPASSANLGPGFDSVGLALDLWDDVEVEVTGDRLVIECEGRVPTRCRATPRTWCTGRCRSCGAASGSRRHAA</sequence>
<proteinExistence type="predicted"/>
<reference evidence="7" key="1">
    <citation type="journal article" date="2019" name="Int. J. Syst. Evol. Microbiol.">
        <title>The Global Catalogue of Microorganisms (GCM) 10K type strain sequencing project: providing services to taxonomists for standard genome sequencing and annotation.</title>
        <authorList>
            <consortium name="The Broad Institute Genomics Platform"/>
            <consortium name="The Broad Institute Genome Sequencing Center for Infectious Disease"/>
            <person name="Wu L."/>
            <person name="Ma J."/>
        </authorList>
    </citation>
    <scope>NUCLEOTIDE SEQUENCE [LARGE SCALE GENOMIC DNA]</scope>
    <source>
        <strain evidence="7">NBRC 110608</strain>
    </source>
</reference>
<keyword evidence="3" id="KW-0547">Nucleotide-binding</keyword>
<dbReference type="PANTHER" id="PTHR20861">
    <property type="entry name" value="HOMOSERINE/4-DIPHOSPHOCYTIDYL-2-C-METHYL-D-ERYTHRITOL KINASE"/>
    <property type="match status" value="1"/>
</dbReference>
<dbReference type="SUPFAM" id="SSF54211">
    <property type="entry name" value="Ribosomal protein S5 domain 2-like"/>
    <property type="match status" value="1"/>
</dbReference>
<evidence type="ECO:0000313" key="6">
    <source>
        <dbReference type="EMBL" id="BDZ57220.1"/>
    </source>
</evidence>
<dbReference type="Proteomes" id="UP001321421">
    <property type="component" value="Chromosome"/>
</dbReference>
<dbReference type="InterPro" id="IPR020568">
    <property type="entry name" value="Ribosomal_Su5_D2-typ_SF"/>
</dbReference>